<dbReference type="InterPro" id="IPR027417">
    <property type="entry name" value="P-loop_NTPase"/>
</dbReference>
<dbReference type="SUPFAM" id="SSF52540">
    <property type="entry name" value="P-loop containing nucleoside triphosphate hydrolases"/>
    <property type="match status" value="1"/>
</dbReference>
<dbReference type="AlphaFoldDB" id="A0A2K1P3V9"/>
<comment type="caution">
    <text evidence="1">The sequence shown here is derived from an EMBL/GenBank/DDBJ whole genome shotgun (WGS) entry which is preliminary data.</text>
</comment>
<evidence type="ECO:0000313" key="1">
    <source>
        <dbReference type="EMBL" id="PNR97475.1"/>
    </source>
</evidence>
<sequence length="203" mass="22803">MVTIVVGGKSSNVGKSTLISQMIKNLNCHVGVIKTSLHKTNKEIEVTDDPSIINEKGKDTSLFKESGAQNVILLKTNYEGLLEGYRRARKLLDEDIEYLIIEGNSILDFVKPTLVFYIDSDDTQEKESASKAKSKADIIIDKENLEELIKDGNSMKFKINFEQVSCFNAHAICKALNIKLPKFGKLLDDQNIKVRYCQLGLFK</sequence>
<dbReference type="OrthoDB" id="48614at2"/>
<reference evidence="1 2" key="1">
    <citation type="submission" date="2013-12" db="EMBL/GenBank/DDBJ databases">
        <title>Comparative genomics of Petrotoga isolates.</title>
        <authorList>
            <person name="Nesbo C.L."/>
            <person name="Charchuk R."/>
            <person name="Chow K."/>
        </authorList>
    </citation>
    <scope>NUCLEOTIDE SEQUENCE [LARGE SCALE GENOMIC DNA]</scope>
    <source>
        <strain evidence="1 2">DSM 10691</strain>
    </source>
</reference>
<dbReference type="Gene3D" id="3.40.50.300">
    <property type="entry name" value="P-loop containing nucleotide triphosphate hydrolases"/>
    <property type="match status" value="1"/>
</dbReference>
<evidence type="ECO:0000313" key="2">
    <source>
        <dbReference type="Proteomes" id="UP000236199"/>
    </source>
</evidence>
<name>A0A2K1P3V9_9BACT</name>
<proteinExistence type="predicted"/>
<evidence type="ECO:0008006" key="3">
    <source>
        <dbReference type="Google" id="ProtNLM"/>
    </source>
</evidence>
<gene>
    <name evidence="1" type="ORF">X928_09505</name>
</gene>
<dbReference type="RefSeq" id="WP_103079458.1">
    <property type="nucleotide sequence ID" value="NZ_AZRM01000063.1"/>
</dbReference>
<dbReference type="EMBL" id="AZRM01000063">
    <property type="protein sequence ID" value="PNR97475.1"/>
    <property type="molecule type" value="Genomic_DNA"/>
</dbReference>
<dbReference type="Proteomes" id="UP000236199">
    <property type="component" value="Unassembled WGS sequence"/>
</dbReference>
<keyword evidence="2" id="KW-1185">Reference proteome</keyword>
<organism evidence="1 2">
    <name type="scientific">Petrotoga miotherma DSM 10691</name>
    <dbReference type="NCBI Taxonomy" id="1434326"/>
    <lineage>
        <taxon>Bacteria</taxon>
        <taxon>Thermotogati</taxon>
        <taxon>Thermotogota</taxon>
        <taxon>Thermotogae</taxon>
        <taxon>Petrotogales</taxon>
        <taxon>Petrotogaceae</taxon>
        <taxon>Petrotoga</taxon>
    </lineage>
</organism>
<protein>
    <recommendedName>
        <fullName evidence="3">Molybdopterin-guanine dinucleotide biosynthesis protein B (MobB) domain-containing protein</fullName>
    </recommendedName>
</protein>
<accession>A0A2K1P3V9</accession>